<gene>
    <name evidence="2" type="ORF">ABEU20_001651</name>
</gene>
<sequence>MGSEEFATALGSVDFDQVVAGAEAVGAFAGLIAALGAFAALLV</sequence>
<evidence type="ECO:0000256" key="1">
    <source>
        <dbReference type="SAM" id="Phobius"/>
    </source>
</evidence>
<proteinExistence type="predicted"/>
<dbReference type="GeneID" id="77231729"/>
<reference evidence="2 3" key="1">
    <citation type="submission" date="2023-11" db="EMBL/GenBank/DDBJ databases">
        <authorList>
            <person name="Val-Calvo J."/>
            <person name="Scortti M."/>
            <person name="Vazquez-Boland J."/>
        </authorList>
    </citation>
    <scope>NUCLEOTIDE SEQUENCE [LARGE SCALE GENOMIC DNA]</scope>
    <source>
        <strain evidence="2 3">PAM 2766</strain>
    </source>
</reference>
<dbReference type="Proteomes" id="UP001629745">
    <property type="component" value="Unassembled WGS sequence"/>
</dbReference>
<keyword evidence="3" id="KW-1185">Reference proteome</keyword>
<keyword evidence="1" id="KW-0812">Transmembrane</keyword>
<dbReference type="RefSeq" id="WP_005516815.1">
    <property type="nucleotide sequence ID" value="NZ_JBDLNV010000002.1"/>
</dbReference>
<name>A0ABW9FEA7_9NOCA</name>
<dbReference type="EMBL" id="JBDLNV010000002">
    <property type="protein sequence ID" value="MFM1723090.1"/>
    <property type="molecule type" value="Genomic_DNA"/>
</dbReference>
<keyword evidence="1" id="KW-1133">Transmembrane helix</keyword>
<keyword evidence="1" id="KW-0472">Membrane</keyword>
<accession>A0ABW9FEA7</accession>
<evidence type="ECO:0000313" key="3">
    <source>
        <dbReference type="Proteomes" id="UP001629745"/>
    </source>
</evidence>
<evidence type="ECO:0000313" key="2">
    <source>
        <dbReference type="EMBL" id="MFM1723090.1"/>
    </source>
</evidence>
<comment type="caution">
    <text evidence="2">The sequence shown here is derived from an EMBL/GenBank/DDBJ whole genome shotgun (WGS) entry which is preliminary data.</text>
</comment>
<organism evidence="2 3">
    <name type="scientific">Rhodococcus parequi</name>
    <dbReference type="NCBI Taxonomy" id="3137122"/>
    <lineage>
        <taxon>Bacteria</taxon>
        <taxon>Bacillati</taxon>
        <taxon>Actinomycetota</taxon>
        <taxon>Actinomycetes</taxon>
        <taxon>Mycobacteriales</taxon>
        <taxon>Nocardiaceae</taxon>
        <taxon>Rhodococcus</taxon>
    </lineage>
</organism>
<feature type="transmembrane region" description="Helical" evidence="1">
    <location>
        <begin position="20"/>
        <end position="42"/>
    </location>
</feature>
<protein>
    <submittedName>
        <fullName evidence="2">Uncharacterized protein</fullName>
    </submittedName>
</protein>